<accession>A0A699XJI2</accession>
<evidence type="ECO:0000313" key="1">
    <source>
        <dbReference type="EMBL" id="GFD57061.1"/>
    </source>
</evidence>
<organism evidence="1">
    <name type="scientific">Tanacetum cinerariifolium</name>
    <name type="common">Dalmatian daisy</name>
    <name type="synonym">Chrysanthemum cinerariifolium</name>
    <dbReference type="NCBI Taxonomy" id="118510"/>
    <lineage>
        <taxon>Eukaryota</taxon>
        <taxon>Viridiplantae</taxon>
        <taxon>Streptophyta</taxon>
        <taxon>Embryophyta</taxon>
        <taxon>Tracheophyta</taxon>
        <taxon>Spermatophyta</taxon>
        <taxon>Magnoliopsida</taxon>
        <taxon>eudicotyledons</taxon>
        <taxon>Gunneridae</taxon>
        <taxon>Pentapetalae</taxon>
        <taxon>asterids</taxon>
        <taxon>campanulids</taxon>
        <taxon>Asterales</taxon>
        <taxon>Asteraceae</taxon>
        <taxon>Asteroideae</taxon>
        <taxon>Anthemideae</taxon>
        <taxon>Anthemidinae</taxon>
        <taxon>Tanacetum</taxon>
    </lineage>
</organism>
<gene>
    <name evidence="1" type="ORF">Tci_929030</name>
</gene>
<reference evidence="1" key="1">
    <citation type="journal article" date="2019" name="Sci. Rep.">
        <title>Draft genome of Tanacetum cinerariifolium, the natural source of mosquito coil.</title>
        <authorList>
            <person name="Yamashiro T."/>
            <person name="Shiraishi A."/>
            <person name="Satake H."/>
            <person name="Nakayama K."/>
        </authorList>
    </citation>
    <scope>NUCLEOTIDE SEQUENCE</scope>
</reference>
<protein>
    <submittedName>
        <fullName evidence="1">Uncharacterized protein</fullName>
    </submittedName>
</protein>
<dbReference type="EMBL" id="BKCJ011836540">
    <property type="protein sequence ID" value="GFD57061.1"/>
    <property type="molecule type" value="Genomic_DNA"/>
</dbReference>
<dbReference type="AlphaFoldDB" id="A0A699XJI2"/>
<feature type="non-terminal residue" evidence="1">
    <location>
        <position position="1"/>
    </location>
</feature>
<proteinExistence type="predicted"/>
<name>A0A699XJI2_TANCI</name>
<comment type="caution">
    <text evidence="1">The sequence shown here is derived from an EMBL/GenBank/DDBJ whole genome shotgun (WGS) entry which is preliminary data.</text>
</comment>
<sequence>RHIKRERGRRSAWERCLRSGSNNLSDGLNFCHRGEPASYIVPPGTFCEHRPGTKALAPAVSES</sequence>